<keyword evidence="2" id="KW-1185">Reference proteome</keyword>
<gene>
    <name evidence="1" type="ORF">PACLA_8A073010</name>
</gene>
<comment type="caution">
    <text evidence="1">The sequence shown here is derived from an EMBL/GenBank/DDBJ whole genome shotgun (WGS) entry which is preliminary data.</text>
</comment>
<accession>A0A7D9HTI2</accession>
<organism evidence="1 2">
    <name type="scientific">Paramuricea clavata</name>
    <name type="common">Red gorgonian</name>
    <name type="synonym">Violescent sea-whip</name>
    <dbReference type="NCBI Taxonomy" id="317549"/>
    <lineage>
        <taxon>Eukaryota</taxon>
        <taxon>Metazoa</taxon>
        <taxon>Cnidaria</taxon>
        <taxon>Anthozoa</taxon>
        <taxon>Octocorallia</taxon>
        <taxon>Malacalcyonacea</taxon>
        <taxon>Plexauridae</taxon>
        <taxon>Paramuricea</taxon>
    </lineage>
</organism>
<evidence type="ECO:0000313" key="1">
    <source>
        <dbReference type="EMBL" id="CAB3990280.1"/>
    </source>
</evidence>
<sequence>MFTTFAVPTVRLTMSSRRRGEDMSLYDFAKKYQENQSSSELVKKQNASEDKVLSARLEYLNNQKVLTMKTLEKEIDLIKRRKMYGLDRSVSSHHFDRASLPNTPRRWTKDNFSPAKFVKRKTLPHPVSRKQKHRTTGRNVISDTTGNIYERNTPPSREQKDNEETLVDNGDCHVVNVTEAVNSDIATLSTENIASEMILDSSEKSDENKPSANPTLISKGIFLSNATLGRDNIRDKTNQAFPSWSRYSHKRLNLSKPKDMRRTPTPCPDEPEGNEQCQQCINGSSVNLNLRQIPSRFHHSDNIKLKLDNTKFNPLLDLGGGLKDLRFKNLESVLIPH</sequence>
<protein>
    <submittedName>
        <fullName evidence="1">Uncharacterized protein</fullName>
    </submittedName>
</protein>
<dbReference type="AlphaFoldDB" id="A0A7D9HTI2"/>
<proteinExistence type="predicted"/>
<dbReference type="Proteomes" id="UP001152795">
    <property type="component" value="Unassembled WGS sequence"/>
</dbReference>
<evidence type="ECO:0000313" key="2">
    <source>
        <dbReference type="Proteomes" id="UP001152795"/>
    </source>
</evidence>
<reference evidence="1" key="1">
    <citation type="submission" date="2020-04" db="EMBL/GenBank/DDBJ databases">
        <authorList>
            <person name="Alioto T."/>
            <person name="Alioto T."/>
            <person name="Gomez Garrido J."/>
        </authorList>
    </citation>
    <scope>NUCLEOTIDE SEQUENCE</scope>
    <source>
        <strain evidence="1">A484AB</strain>
    </source>
</reference>
<name>A0A7D9HTI2_PARCT</name>
<dbReference type="EMBL" id="CACRXK020001634">
    <property type="protein sequence ID" value="CAB3990280.1"/>
    <property type="molecule type" value="Genomic_DNA"/>
</dbReference>